<dbReference type="InterPro" id="IPR008586">
    <property type="entry name" value="DUF868_pln"/>
</dbReference>
<comment type="caution">
    <text evidence="1">The sequence shown here is derived from an EMBL/GenBank/DDBJ whole genome shotgun (WGS) entry which is preliminary data.</text>
</comment>
<dbReference type="Pfam" id="PF05910">
    <property type="entry name" value="DUF868"/>
    <property type="match status" value="1"/>
</dbReference>
<dbReference type="PANTHER" id="PTHR31972:SF48">
    <property type="entry name" value="OS04G0407500 PROTEIN"/>
    <property type="match status" value="1"/>
</dbReference>
<organism evidence="1 2">
    <name type="scientific">Saponaria officinalis</name>
    <name type="common">Common soapwort</name>
    <name type="synonym">Lychnis saponaria</name>
    <dbReference type="NCBI Taxonomy" id="3572"/>
    <lineage>
        <taxon>Eukaryota</taxon>
        <taxon>Viridiplantae</taxon>
        <taxon>Streptophyta</taxon>
        <taxon>Embryophyta</taxon>
        <taxon>Tracheophyta</taxon>
        <taxon>Spermatophyta</taxon>
        <taxon>Magnoliopsida</taxon>
        <taxon>eudicotyledons</taxon>
        <taxon>Gunneridae</taxon>
        <taxon>Pentapetalae</taxon>
        <taxon>Caryophyllales</taxon>
        <taxon>Caryophyllaceae</taxon>
        <taxon>Caryophylleae</taxon>
        <taxon>Saponaria</taxon>
    </lineage>
</organism>
<dbReference type="PANTHER" id="PTHR31972">
    <property type="entry name" value="EXPRESSED PROTEIN"/>
    <property type="match status" value="1"/>
</dbReference>
<name>A0AAW1IJ33_SAPOF</name>
<reference evidence="1" key="1">
    <citation type="submission" date="2024-03" db="EMBL/GenBank/DDBJ databases">
        <title>WGS assembly of Saponaria officinalis var. Norfolk2.</title>
        <authorList>
            <person name="Jenkins J."/>
            <person name="Shu S."/>
            <person name="Grimwood J."/>
            <person name="Barry K."/>
            <person name="Goodstein D."/>
            <person name="Schmutz J."/>
            <person name="Leebens-Mack J."/>
            <person name="Osbourn A."/>
        </authorList>
    </citation>
    <scope>NUCLEOTIDE SEQUENCE [LARGE SCALE GENOMIC DNA]</scope>
    <source>
        <strain evidence="1">JIC</strain>
    </source>
</reference>
<sequence length="314" mass="35914">MRDMVSCLSEHAVKVSETTCSSSVSDANIVKDQIPAVRNAVVAMYRTRPMSSQKPLLITVTWCRNQLGQGGLIIDFGDSNSFKLNTFSRLFRKKKGHKSILSDSESDTSKIDIFWDLSGANYYHSGPEPVDGYYILVSVDADLALALGDLAQEAANKRRLMGIWPRTVLISRREHYSGNTLYCTKAQFCESAVIHDIVISCSTEHHHHHHHHQRQRQERQPVLYVSIDKKTVIKVGRLQWNFRGNQTVFVDGLLIDVMWDVHDWFYNQNPGYAVFMFKIRSGGESRLWLEDKFVHNNPHDSLDFSLLLYATKNP</sequence>
<protein>
    <submittedName>
        <fullName evidence="1">Uncharacterized protein</fullName>
    </submittedName>
</protein>
<evidence type="ECO:0000313" key="2">
    <source>
        <dbReference type="Proteomes" id="UP001443914"/>
    </source>
</evidence>
<dbReference type="AlphaFoldDB" id="A0AAW1IJ33"/>
<dbReference type="Proteomes" id="UP001443914">
    <property type="component" value="Unassembled WGS sequence"/>
</dbReference>
<evidence type="ECO:0000313" key="1">
    <source>
        <dbReference type="EMBL" id="KAK9690087.1"/>
    </source>
</evidence>
<accession>A0AAW1IJ33</accession>
<proteinExistence type="predicted"/>
<keyword evidence="2" id="KW-1185">Reference proteome</keyword>
<dbReference type="EMBL" id="JBDFQZ010000009">
    <property type="protein sequence ID" value="KAK9690087.1"/>
    <property type="molecule type" value="Genomic_DNA"/>
</dbReference>
<gene>
    <name evidence="1" type="ORF">RND81_09G104100</name>
</gene>